<accession>A0A671P2M7</accession>
<dbReference type="GO" id="GO:0005868">
    <property type="term" value="C:cytoplasmic dynein complex"/>
    <property type="evidence" value="ECO:0007669"/>
    <property type="project" value="TreeGrafter"/>
</dbReference>
<name>A0A671P2M7_9TELE</name>
<dbReference type="Gene3D" id="2.130.10.10">
    <property type="entry name" value="YVTN repeat-like/Quinoprotein amine dehydrogenase"/>
    <property type="match status" value="1"/>
</dbReference>
<feature type="signal peptide" evidence="5">
    <location>
        <begin position="1"/>
        <end position="21"/>
    </location>
</feature>
<proteinExistence type="predicted"/>
<dbReference type="SMART" id="SM00320">
    <property type="entry name" value="WD40"/>
    <property type="match status" value="3"/>
</dbReference>
<protein>
    <submittedName>
        <fullName evidence="6">WD repeat domain 34</fullName>
    </submittedName>
</protein>
<dbReference type="Pfam" id="PF00400">
    <property type="entry name" value="WD40"/>
    <property type="match status" value="1"/>
</dbReference>
<dbReference type="AlphaFoldDB" id="A0A671P2M7"/>
<evidence type="ECO:0000313" key="6">
    <source>
        <dbReference type="Ensembl" id="ENSSANP00000052765.1"/>
    </source>
</evidence>
<dbReference type="GO" id="GO:0045503">
    <property type="term" value="F:dynein light chain binding"/>
    <property type="evidence" value="ECO:0007669"/>
    <property type="project" value="TreeGrafter"/>
</dbReference>
<evidence type="ECO:0000256" key="3">
    <source>
        <dbReference type="ARBA" id="ARBA00022574"/>
    </source>
</evidence>
<reference evidence="6" key="1">
    <citation type="submission" date="2025-08" db="UniProtKB">
        <authorList>
            <consortium name="Ensembl"/>
        </authorList>
    </citation>
    <scope>IDENTIFICATION</scope>
</reference>
<keyword evidence="7" id="KW-1185">Reference proteome</keyword>
<dbReference type="GO" id="GO:0042073">
    <property type="term" value="P:intraciliary transport"/>
    <property type="evidence" value="ECO:0007669"/>
    <property type="project" value="TreeGrafter"/>
</dbReference>
<dbReference type="GO" id="GO:0097014">
    <property type="term" value="C:ciliary plasm"/>
    <property type="evidence" value="ECO:0007669"/>
    <property type="project" value="TreeGrafter"/>
</dbReference>
<keyword evidence="3" id="KW-0853">WD repeat</keyword>
<evidence type="ECO:0000256" key="2">
    <source>
        <dbReference type="ARBA" id="ARBA00022490"/>
    </source>
</evidence>
<dbReference type="PANTHER" id="PTHR12442:SF26">
    <property type="entry name" value="CYTOPLASMIC DYNEIN 2 INTERMEDIATE CHAIN 2"/>
    <property type="match status" value="1"/>
</dbReference>
<evidence type="ECO:0000313" key="7">
    <source>
        <dbReference type="Proteomes" id="UP000472260"/>
    </source>
</evidence>
<keyword evidence="2" id="KW-0963">Cytoplasm</keyword>
<feature type="chain" id="PRO_5025676057" evidence="5">
    <location>
        <begin position="22"/>
        <end position="281"/>
    </location>
</feature>
<keyword evidence="5" id="KW-0732">Signal</keyword>
<dbReference type="InterPro" id="IPR001680">
    <property type="entry name" value="WD40_rpt"/>
</dbReference>
<evidence type="ECO:0000256" key="5">
    <source>
        <dbReference type="SAM" id="SignalP"/>
    </source>
</evidence>
<evidence type="ECO:0000256" key="1">
    <source>
        <dbReference type="ARBA" id="ARBA00004496"/>
    </source>
</evidence>
<dbReference type="Ensembl" id="ENSSANT00000056099.1">
    <property type="protein sequence ID" value="ENSSANP00000052765.1"/>
    <property type="gene ID" value="ENSSANG00000026404.1"/>
</dbReference>
<reference evidence="6" key="2">
    <citation type="submission" date="2025-09" db="UniProtKB">
        <authorList>
            <consortium name="Ensembl"/>
        </authorList>
    </citation>
    <scope>IDENTIFICATION</scope>
</reference>
<dbReference type="InterPro" id="IPR015943">
    <property type="entry name" value="WD40/YVTN_repeat-like_dom_sf"/>
</dbReference>
<sequence>MLWTGLRSGTWLGSVVPGCVAFSCPVGRVGPTVGPDPRCCVLCICCLGSAPPPWLLPDPRSSSADFAWHESPGAFFAHFTLIIQYNCLSLKTPGITNIEVTSVALSPWDLDTFLVGSEGGLSVTLRAPVQFSFSTRGGPVHSVHFSPFHRNLFVNVGTDSLAHLHTVLQPRPLLSLRVSDSYTFGVRWSPTRPLVFAAATGQGLVQMFDLGRRSLRPVATIDQNTSGQPTYCLEFNPKHTNLMAVGNADGSINIWQLSAELTEQGAKEMAMLEQLANEVAD</sequence>
<evidence type="ECO:0000256" key="4">
    <source>
        <dbReference type="ARBA" id="ARBA00022737"/>
    </source>
</evidence>
<organism evidence="6 7">
    <name type="scientific">Sinocyclocheilus anshuiensis</name>
    <dbReference type="NCBI Taxonomy" id="1608454"/>
    <lineage>
        <taxon>Eukaryota</taxon>
        <taxon>Metazoa</taxon>
        <taxon>Chordata</taxon>
        <taxon>Craniata</taxon>
        <taxon>Vertebrata</taxon>
        <taxon>Euteleostomi</taxon>
        <taxon>Actinopterygii</taxon>
        <taxon>Neopterygii</taxon>
        <taxon>Teleostei</taxon>
        <taxon>Ostariophysi</taxon>
        <taxon>Cypriniformes</taxon>
        <taxon>Cyprinidae</taxon>
        <taxon>Cyprininae</taxon>
        <taxon>Sinocyclocheilus</taxon>
    </lineage>
</organism>
<comment type="subcellular location">
    <subcellularLocation>
        <location evidence="1">Cytoplasm</location>
    </subcellularLocation>
</comment>
<dbReference type="PANTHER" id="PTHR12442">
    <property type="entry name" value="DYNEIN INTERMEDIATE CHAIN"/>
    <property type="match status" value="1"/>
</dbReference>
<dbReference type="GO" id="GO:0045504">
    <property type="term" value="F:dynein heavy chain binding"/>
    <property type="evidence" value="ECO:0007669"/>
    <property type="project" value="TreeGrafter"/>
</dbReference>
<dbReference type="Proteomes" id="UP000472260">
    <property type="component" value="Unassembled WGS sequence"/>
</dbReference>
<dbReference type="InterPro" id="IPR036322">
    <property type="entry name" value="WD40_repeat_dom_sf"/>
</dbReference>
<dbReference type="SUPFAM" id="SSF50978">
    <property type="entry name" value="WD40 repeat-like"/>
    <property type="match status" value="1"/>
</dbReference>
<dbReference type="PROSITE" id="PS51257">
    <property type="entry name" value="PROKAR_LIPOPROTEIN"/>
    <property type="match status" value="1"/>
</dbReference>
<dbReference type="InterPro" id="IPR050687">
    <property type="entry name" value="Dynein_IC"/>
</dbReference>
<keyword evidence="4" id="KW-0677">Repeat</keyword>